<dbReference type="Proteomes" id="UP001176059">
    <property type="component" value="Unassembled WGS sequence"/>
</dbReference>
<dbReference type="GO" id="GO:0006122">
    <property type="term" value="P:mitochondrial electron transport, ubiquinol to cytochrome c"/>
    <property type="evidence" value="ECO:0007669"/>
    <property type="project" value="InterPro"/>
</dbReference>
<gene>
    <name evidence="2" type="ORF">DFJ43DRAFT_1157232</name>
</gene>
<comment type="caution">
    <text evidence="2">The sequence shown here is derived from an EMBL/GenBank/DDBJ whole genome shotgun (WGS) entry which is preliminary data.</text>
</comment>
<reference evidence="2" key="1">
    <citation type="submission" date="2022-08" db="EMBL/GenBank/DDBJ databases">
        <authorList>
            <consortium name="DOE Joint Genome Institute"/>
            <person name="Min B."/>
            <person name="Sierra-Patev S."/>
            <person name="Naranjo-Ortiz M."/>
            <person name="Looney B."/>
            <person name="Konkel Z."/>
            <person name="Slot J.C."/>
            <person name="Sakamoto Y."/>
            <person name="Steenwyk J.L."/>
            <person name="Rokas A."/>
            <person name="Carro J."/>
            <person name="Camarero S."/>
            <person name="Ferreira P."/>
            <person name="Molpeceres G."/>
            <person name="Ruiz-duenas F.J."/>
            <person name="Serrano A."/>
            <person name="Henrissat B."/>
            <person name="Drula E."/>
            <person name="Hughes K.W."/>
            <person name="Mata J.L."/>
            <person name="Ishikawa N.K."/>
            <person name="Vargas-Isla R."/>
            <person name="Ushijima S."/>
            <person name="Smith C.A."/>
            <person name="Ahrendt S."/>
            <person name="Andreopoulos W."/>
            <person name="He G."/>
            <person name="LaButti K."/>
            <person name="Lipzen A."/>
            <person name="Ng V."/>
            <person name="Riley R."/>
            <person name="Sandor L."/>
            <person name="Barry K."/>
            <person name="Martinez A.T."/>
            <person name="Xiao Y."/>
            <person name="Gibbons J.G."/>
            <person name="Terashima K."/>
            <person name="Hibbett D.S."/>
            <person name="Grigoriev I.V."/>
        </authorList>
    </citation>
    <scope>NUCLEOTIDE SEQUENCE</scope>
    <source>
        <strain evidence="2">ET3784</strain>
    </source>
</reference>
<proteinExistence type="predicted"/>
<keyword evidence="1" id="KW-0472">Membrane</keyword>
<sequence length="100" mass="11452">MSRVMYKQRSPLQYYSFIFRNWTPSLATWGVGVGAGALLFLSVTPLVRREVLSKIPGVRQQFYIPYHTRVQISFARLRATIQTIPPLPTNPSDTSKRSTH</sequence>
<dbReference type="GO" id="GO:0005739">
    <property type="term" value="C:mitochondrion"/>
    <property type="evidence" value="ECO:0007669"/>
    <property type="project" value="GOC"/>
</dbReference>
<accession>A0AA38MXC2</accession>
<name>A0AA38MXC2_9AGAR</name>
<dbReference type="AlphaFoldDB" id="A0AA38MXC2"/>
<keyword evidence="1" id="KW-0812">Transmembrane</keyword>
<organism evidence="2 3">
    <name type="scientific">Lentinula guzmanii</name>
    <dbReference type="NCBI Taxonomy" id="2804957"/>
    <lineage>
        <taxon>Eukaryota</taxon>
        <taxon>Fungi</taxon>
        <taxon>Dikarya</taxon>
        <taxon>Basidiomycota</taxon>
        <taxon>Agaricomycotina</taxon>
        <taxon>Agaricomycetes</taxon>
        <taxon>Agaricomycetidae</taxon>
        <taxon>Agaricales</taxon>
        <taxon>Marasmiineae</taxon>
        <taxon>Omphalotaceae</taxon>
        <taxon>Lentinula</taxon>
    </lineage>
</organism>
<protein>
    <submittedName>
        <fullName evidence="2">Uncharacterized protein</fullName>
    </submittedName>
</protein>
<evidence type="ECO:0000313" key="3">
    <source>
        <dbReference type="Proteomes" id="UP001176059"/>
    </source>
</evidence>
<keyword evidence="3" id="KW-1185">Reference proteome</keyword>
<dbReference type="Pfam" id="PF09796">
    <property type="entry name" value="QCR10"/>
    <property type="match status" value="1"/>
</dbReference>
<dbReference type="EMBL" id="JANVFO010000044">
    <property type="protein sequence ID" value="KAJ3726349.1"/>
    <property type="molecule type" value="Genomic_DNA"/>
</dbReference>
<keyword evidence="1" id="KW-1133">Transmembrane helix</keyword>
<evidence type="ECO:0000256" key="1">
    <source>
        <dbReference type="SAM" id="Phobius"/>
    </source>
</evidence>
<dbReference type="InterPro" id="IPR019182">
    <property type="entry name" value="Cytochrome_b-c1_su10_fun"/>
</dbReference>
<reference evidence="2" key="2">
    <citation type="journal article" date="2023" name="Proc. Natl. Acad. Sci. U.S.A.">
        <title>A global phylogenomic analysis of the shiitake genus Lentinula.</title>
        <authorList>
            <person name="Sierra-Patev S."/>
            <person name="Min B."/>
            <person name="Naranjo-Ortiz M."/>
            <person name="Looney B."/>
            <person name="Konkel Z."/>
            <person name="Slot J.C."/>
            <person name="Sakamoto Y."/>
            <person name="Steenwyk J.L."/>
            <person name="Rokas A."/>
            <person name="Carro J."/>
            <person name="Camarero S."/>
            <person name="Ferreira P."/>
            <person name="Molpeceres G."/>
            <person name="Ruiz-Duenas F.J."/>
            <person name="Serrano A."/>
            <person name="Henrissat B."/>
            <person name="Drula E."/>
            <person name="Hughes K.W."/>
            <person name="Mata J.L."/>
            <person name="Ishikawa N.K."/>
            <person name="Vargas-Isla R."/>
            <person name="Ushijima S."/>
            <person name="Smith C.A."/>
            <person name="Donoghue J."/>
            <person name="Ahrendt S."/>
            <person name="Andreopoulos W."/>
            <person name="He G."/>
            <person name="LaButti K."/>
            <person name="Lipzen A."/>
            <person name="Ng V."/>
            <person name="Riley R."/>
            <person name="Sandor L."/>
            <person name="Barry K."/>
            <person name="Martinez A.T."/>
            <person name="Xiao Y."/>
            <person name="Gibbons J.G."/>
            <person name="Terashima K."/>
            <person name="Grigoriev I.V."/>
            <person name="Hibbett D."/>
        </authorList>
    </citation>
    <scope>NUCLEOTIDE SEQUENCE</scope>
    <source>
        <strain evidence="2">ET3784</strain>
    </source>
</reference>
<feature type="transmembrane region" description="Helical" evidence="1">
    <location>
        <begin position="26"/>
        <end position="47"/>
    </location>
</feature>
<evidence type="ECO:0000313" key="2">
    <source>
        <dbReference type="EMBL" id="KAJ3726349.1"/>
    </source>
</evidence>